<dbReference type="SUPFAM" id="SSF56672">
    <property type="entry name" value="DNA/RNA polymerases"/>
    <property type="match status" value="1"/>
</dbReference>
<dbReference type="GeneTree" id="ENSGT00940000163737"/>
<organism evidence="2 3">
    <name type="scientific">Cyprinus carpio carpio</name>
    <dbReference type="NCBI Taxonomy" id="630221"/>
    <lineage>
        <taxon>Eukaryota</taxon>
        <taxon>Metazoa</taxon>
        <taxon>Chordata</taxon>
        <taxon>Craniata</taxon>
        <taxon>Vertebrata</taxon>
        <taxon>Euteleostomi</taxon>
        <taxon>Actinopterygii</taxon>
        <taxon>Neopterygii</taxon>
        <taxon>Teleostei</taxon>
        <taxon>Ostariophysi</taxon>
        <taxon>Cypriniformes</taxon>
        <taxon>Cyprinidae</taxon>
        <taxon>Cyprininae</taxon>
        <taxon>Cyprinus</taxon>
    </lineage>
</organism>
<proteinExistence type="predicted"/>
<dbReference type="InterPro" id="IPR000477">
    <property type="entry name" value="RT_dom"/>
</dbReference>
<dbReference type="Gene3D" id="3.60.10.10">
    <property type="entry name" value="Endonuclease/exonuclease/phosphatase"/>
    <property type="match status" value="1"/>
</dbReference>
<dbReference type="GO" id="GO:0003824">
    <property type="term" value="F:catalytic activity"/>
    <property type="evidence" value="ECO:0007669"/>
    <property type="project" value="InterPro"/>
</dbReference>
<name>A0A8C1I054_CYPCA</name>
<protein>
    <recommendedName>
        <fullName evidence="1">Reverse transcriptase domain-containing protein</fullName>
    </recommendedName>
</protein>
<dbReference type="Pfam" id="PF00078">
    <property type="entry name" value="RVT_1"/>
    <property type="match status" value="1"/>
</dbReference>
<dbReference type="SUPFAM" id="SSF56219">
    <property type="entry name" value="DNase I-like"/>
    <property type="match status" value="1"/>
</dbReference>
<reference evidence="2" key="1">
    <citation type="submission" date="2025-08" db="UniProtKB">
        <authorList>
            <consortium name="Ensembl"/>
        </authorList>
    </citation>
    <scope>IDENTIFICATION</scope>
</reference>
<dbReference type="CDD" id="cd01650">
    <property type="entry name" value="RT_nLTR_like"/>
    <property type="match status" value="1"/>
</dbReference>
<keyword evidence="3" id="KW-1185">Reference proteome</keyword>
<evidence type="ECO:0000259" key="1">
    <source>
        <dbReference type="PROSITE" id="PS50878"/>
    </source>
</evidence>
<dbReference type="InterPro" id="IPR043502">
    <property type="entry name" value="DNA/RNA_pol_sf"/>
</dbReference>
<reference evidence="2" key="2">
    <citation type="submission" date="2025-09" db="UniProtKB">
        <authorList>
            <consortium name="Ensembl"/>
        </authorList>
    </citation>
    <scope>IDENTIFICATION</scope>
</reference>
<dbReference type="AlphaFoldDB" id="A0A8C1I054"/>
<dbReference type="PANTHER" id="PTHR31635:SF196">
    <property type="entry name" value="REVERSE TRANSCRIPTASE DOMAIN-CONTAINING PROTEIN-RELATED"/>
    <property type="match status" value="1"/>
</dbReference>
<dbReference type="OMA" id="IVENIPW"/>
<feature type="domain" description="Reverse transcriptase" evidence="1">
    <location>
        <begin position="498"/>
        <end position="764"/>
    </location>
</feature>
<dbReference type="Proteomes" id="UP001108240">
    <property type="component" value="Unplaced"/>
</dbReference>
<accession>A0A8C1I054</accession>
<dbReference type="Pfam" id="PF03372">
    <property type="entry name" value="Exo_endo_phos"/>
    <property type="match status" value="1"/>
</dbReference>
<dbReference type="CDD" id="cd09076">
    <property type="entry name" value="L1-EN"/>
    <property type="match status" value="1"/>
</dbReference>
<dbReference type="Pfam" id="PF13966">
    <property type="entry name" value="zf-RVT"/>
    <property type="match status" value="1"/>
</dbReference>
<evidence type="ECO:0000313" key="2">
    <source>
        <dbReference type="Ensembl" id="ENSCCRP00000087444.2"/>
    </source>
</evidence>
<evidence type="ECO:0000313" key="3">
    <source>
        <dbReference type="Proteomes" id="UP001108240"/>
    </source>
</evidence>
<dbReference type="InterPro" id="IPR005135">
    <property type="entry name" value="Endo/exonuclease/phosphatase"/>
</dbReference>
<dbReference type="InterPro" id="IPR026960">
    <property type="entry name" value="RVT-Znf"/>
</dbReference>
<dbReference type="PROSITE" id="PS50878">
    <property type="entry name" value="RT_POL"/>
    <property type="match status" value="1"/>
</dbReference>
<sequence length="1244" mass="144567">MSLSLFSLNARGLKNNVKRKALFLFSKRHKVDFCFFQESHSTAKDSKFWRSQWGNEIWLSHGSEYSAGVGIMKYNFNGRILETSIDPSGHFLLIVVVINQFIVIIINIYGYNSVEENCTFLNMLDHKLSSALAKYPTAFLILGGDFNIVMNNMLDRHPPRKAASPNSNLIAFMDKFDLVDIWREMYPDVIQYTWCNKDRSRQSRIDYWLISKTLVNNNISVNISNSPLTDHNAIYISINLSQNTTINTSKASLWKLNSSLLKYEKVKEQIDELIQTYWERAELEKSYGRNWELLKYELGKFLRKFGSNIAKQNRLIEDEVLSQLSSLSVGEPLTETQNTEYSNLQNKLDGLYRFKAKGAYVRSRKKWLEEGEQNSAYFFRLERSNAMNVSIDRLQTNDRVLDKPKEIATYCSKFYNNLYTSRYCDNSAKLFFDSVNQIKVISLEDKEACDGGIAQSEIEQAIKSLKNNKSPGSDGLTAELYKMFVKNVSPFLLKVFEESLELEALPPTMTQGVITLIPKPNKDKECLENWRPITLLNNDYKILASVLARRIKDVLNSIIDESQSGFMEKRHITNNIRLILDLLDYENLIPNNSFMLFLDFYKAFDSLEHKFIFQALDKFGFGDHFCKAIRTLYRNNNSVIKLKFGTSPRFSLSRGVRQGCPISPYLFLLASQFLALHISTNNLQGITIDDRQIIISQLADDTTLFLNDASQIPLALRLIESFSRASGLCLNINKCELMSIKPCDLPFICNIPVKDQVTYLGILINKDQKTRCKINFDPLIVKTQRKLNSWLQRDLSMRGRILLSKAEGLSRLTYAALSLEVDKGTLKKIDSMLNNFVWKNKTHYVKKSVIMNQTKRGGLDFVDFTTLNNTFKINWLKNFLKNPSSLWNIIPYYIFSKVGGLNFLLLCNYNVLKIPIKLSNFHKQMLLAWSLIYKHNFSPHRYYLWNNKDILYKNKSLFFDNWFENNLLLVGQLFNSQGRLYNYSDFLQKYNIPVSADEYAVVFNAIPSGVSFLFQGTTFPWPCTYTLNLTDTMIGNVCFSADQQKNNYKIRALFQREIITIPYIIPFWNGIVENIPWEKVWTLPHRYLLTNKVKEITFKLIHKCYPTKAFLRKYKSDIDVSCCFCHSSEEDFIHLFWQCSYTGKFWSDFLAFIQYYFVSDFSFCFHDAFFGLFDYSKENTGKYYIINLCFLLAKFHIHKQKFTGSKPLFSLFKLDLDKYVETIRSSVNLKAMKTVSLYSSFVSS</sequence>
<dbReference type="Ensembl" id="ENSCCRT00000094996.2">
    <property type="protein sequence ID" value="ENSCCRP00000087444.2"/>
    <property type="gene ID" value="ENSCCRG00000047598.2"/>
</dbReference>
<dbReference type="InterPro" id="IPR036691">
    <property type="entry name" value="Endo/exonu/phosph_ase_sf"/>
</dbReference>
<dbReference type="PANTHER" id="PTHR31635">
    <property type="entry name" value="REVERSE TRANSCRIPTASE DOMAIN-CONTAINING PROTEIN-RELATED"/>
    <property type="match status" value="1"/>
</dbReference>